<dbReference type="InterPro" id="IPR036412">
    <property type="entry name" value="HAD-like_sf"/>
</dbReference>
<sequence>MKAFIYDMDGVIVDSEIIHMKAETILLARYGIETDEALLMPYRGTSDATMFEDIKDKYDASYDVAGIVAEKDVLMRHLLQTEELIAIDGALDLIKATNALRARGIRTAIASSSPYETINHVTETLGIADKFDAIVSGAELPMSKPDPTIYLQTAELLGVAPADCLVLEDAAVGAQAAVRAGMTCIGFCSPHSGVQDFSGCARIVHNLSEIDLNSYFGE</sequence>
<dbReference type="Proteomes" id="UP000515480">
    <property type="component" value="Chromosome"/>
</dbReference>
<dbReference type="GO" id="GO:0003824">
    <property type="term" value="F:catalytic activity"/>
    <property type="evidence" value="ECO:0007669"/>
    <property type="project" value="UniProtKB-ARBA"/>
</dbReference>
<dbReference type="KEGG" id="stim:H1B31_08535"/>
<dbReference type="Gene3D" id="3.40.50.1000">
    <property type="entry name" value="HAD superfamily/HAD-like"/>
    <property type="match status" value="1"/>
</dbReference>
<gene>
    <name evidence="6" type="ORF">H1B31_08535</name>
</gene>
<dbReference type="SFLD" id="SFLDG01129">
    <property type="entry name" value="C1.5:_HAD__Beta-PGM__Phosphata"/>
    <property type="match status" value="1"/>
</dbReference>
<dbReference type="SFLD" id="SFLDS00003">
    <property type="entry name" value="Haloacid_Dehalogenase"/>
    <property type="match status" value="1"/>
</dbReference>
<dbReference type="InterPro" id="IPR051600">
    <property type="entry name" value="Beta-PGM-like"/>
</dbReference>
<dbReference type="RefSeq" id="WP_185980003.1">
    <property type="nucleotide sequence ID" value="NZ_CP060204.1"/>
</dbReference>
<dbReference type="GO" id="GO:0046872">
    <property type="term" value="F:metal ion binding"/>
    <property type="evidence" value="ECO:0007669"/>
    <property type="project" value="UniProtKB-KW"/>
</dbReference>
<protein>
    <submittedName>
        <fullName evidence="6">HAD family phosphatase</fullName>
    </submittedName>
</protein>
<dbReference type="InterPro" id="IPR023214">
    <property type="entry name" value="HAD_sf"/>
</dbReference>
<keyword evidence="3" id="KW-0479">Metal-binding</keyword>
<dbReference type="EMBL" id="CP060204">
    <property type="protein sequence ID" value="QNH53905.1"/>
    <property type="molecule type" value="Genomic_DNA"/>
</dbReference>
<dbReference type="AlphaFoldDB" id="A0A7G7VIG2"/>
<dbReference type="InterPro" id="IPR006439">
    <property type="entry name" value="HAD-SF_hydro_IA"/>
</dbReference>
<accession>A0A7G7VIG2</accession>
<evidence type="ECO:0000256" key="3">
    <source>
        <dbReference type="ARBA" id="ARBA00022723"/>
    </source>
</evidence>
<name>A0A7G7VIG2_9FIRM</name>
<comment type="cofactor">
    <cofactor evidence="1">
        <name>Mg(2+)</name>
        <dbReference type="ChEBI" id="CHEBI:18420"/>
    </cofactor>
</comment>
<evidence type="ECO:0000256" key="5">
    <source>
        <dbReference type="ARBA" id="ARBA00023277"/>
    </source>
</evidence>
<evidence type="ECO:0000256" key="2">
    <source>
        <dbReference type="ARBA" id="ARBA00006171"/>
    </source>
</evidence>
<reference evidence="6 7" key="1">
    <citation type="submission" date="2020-07" db="EMBL/GenBank/DDBJ databases">
        <title>Complete genome and description of Selenomonas timonensis sp. nov., a new bacterium isolated from a gingivitis subject.</title>
        <authorList>
            <person name="Antezack A."/>
        </authorList>
    </citation>
    <scope>NUCLEOTIDE SEQUENCE [LARGE SCALE GENOMIC DNA]</scope>
    <source>
        <strain evidence="6 7">Marseille-Q3039</strain>
    </source>
</reference>
<dbReference type="SFLD" id="SFLDG01135">
    <property type="entry name" value="C1.5.6:_HAD__Beta-PGM__Phospha"/>
    <property type="match status" value="1"/>
</dbReference>
<dbReference type="PANTHER" id="PTHR46193">
    <property type="entry name" value="6-PHOSPHOGLUCONATE PHOSPHATASE"/>
    <property type="match status" value="1"/>
</dbReference>
<proteinExistence type="inferred from homology"/>
<dbReference type="InterPro" id="IPR023198">
    <property type="entry name" value="PGP-like_dom2"/>
</dbReference>
<keyword evidence="4" id="KW-0460">Magnesium</keyword>
<comment type="similarity">
    <text evidence="2">Belongs to the HAD-like hydrolase superfamily. CbbY/CbbZ/Gph/YieH family.</text>
</comment>
<dbReference type="SUPFAM" id="SSF56784">
    <property type="entry name" value="HAD-like"/>
    <property type="match status" value="1"/>
</dbReference>
<dbReference type="PANTHER" id="PTHR46193:SF18">
    <property type="entry name" value="HEXITOL PHOSPHATASE B"/>
    <property type="match status" value="1"/>
</dbReference>
<dbReference type="Pfam" id="PF00702">
    <property type="entry name" value="Hydrolase"/>
    <property type="match status" value="1"/>
</dbReference>
<dbReference type="NCBIfam" id="TIGR01549">
    <property type="entry name" value="HAD-SF-IA-v1"/>
    <property type="match status" value="1"/>
</dbReference>
<evidence type="ECO:0000256" key="4">
    <source>
        <dbReference type="ARBA" id="ARBA00022842"/>
    </source>
</evidence>
<evidence type="ECO:0000256" key="1">
    <source>
        <dbReference type="ARBA" id="ARBA00001946"/>
    </source>
</evidence>
<evidence type="ECO:0000313" key="7">
    <source>
        <dbReference type="Proteomes" id="UP000515480"/>
    </source>
</evidence>
<keyword evidence="7" id="KW-1185">Reference proteome</keyword>
<dbReference type="NCBIfam" id="TIGR01509">
    <property type="entry name" value="HAD-SF-IA-v3"/>
    <property type="match status" value="1"/>
</dbReference>
<dbReference type="Gene3D" id="1.10.150.240">
    <property type="entry name" value="Putative phosphatase, domain 2"/>
    <property type="match status" value="1"/>
</dbReference>
<evidence type="ECO:0000313" key="6">
    <source>
        <dbReference type="EMBL" id="QNH53905.1"/>
    </source>
</evidence>
<organism evidence="6 7">
    <name type="scientific">Selenomonas timonae</name>
    <dbReference type="NCBI Taxonomy" id="2754044"/>
    <lineage>
        <taxon>Bacteria</taxon>
        <taxon>Bacillati</taxon>
        <taxon>Bacillota</taxon>
        <taxon>Negativicutes</taxon>
        <taxon>Selenomonadales</taxon>
        <taxon>Selenomonadaceae</taxon>
        <taxon>Selenomonas</taxon>
    </lineage>
</organism>
<keyword evidence="5" id="KW-0119">Carbohydrate metabolism</keyword>